<dbReference type="GO" id="GO:0046872">
    <property type="term" value="F:metal ion binding"/>
    <property type="evidence" value="ECO:0007669"/>
    <property type="project" value="InterPro"/>
</dbReference>
<organism evidence="1 2">
    <name type="scientific">Lactuca virosa</name>
    <dbReference type="NCBI Taxonomy" id="75947"/>
    <lineage>
        <taxon>Eukaryota</taxon>
        <taxon>Viridiplantae</taxon>
        <taxon>Streptophyta</taxon>
        <taxon>Embryophyta</taxon>
        <taxon>Tracheophyta</taxon>
        <taxon>Spermatophyta</taxon>
        <taxon>Magnoliopsida</taxon>
        <taxon>eudicotyledons</taxon>
        <taxon>Gunneridae</taxon>
        <taxon>Pentapetalae</taxon>
        <taxon>asterids</taxon>
        <taxon>campanulids</taxon>
        <taxon>Asterales</taxon>
        <taxon>Asteraceae</taxon>
        <taxon>Cichorioideae</taxon>
        <taxon>Cichorieae</taxon>
        <taxon>Lactucinae</taxon>
        <taxon>Lactuca</taxon>
    </lineage>
</organism>
<proteinExistence type="predicted"/>
<accession>A0AAU9NP37</accession>
<name>A0AAU9NP37_9ASTR</name>
<reference evidence="1 2" key="1">
    <citation type="submission" date="2022-01" db="EMBL/GenBank/DDBJ databases">
        <authorList>
            <person name="Xiong W."/>
            <person name="Schranz E."/>
        </authorList>
    </citation>
    <scope>NUCLEOTIDE SEQUENCE [LARGE SCALE GENOMIC DNA]</scope>
</reference>
<comment type="caution">
    <text evidence="1">The sequence shown here is derived from an EMBL/GenBank/DDBJ whole genome shotgun (WGS) entry which is preliminary data.</text>
</comment>
<dbReference type="GO" id="GO:0015995">
    <property type="term" value="P:chlorophyll biosynthetic process"/>
    <property type="evidence" value="ECO:0007669"/>
    <property type="project" value="InterPro"/>
</dbReference>
<evidence type="ECO:0000313" key="2">
    <source>
        <dbReference type="Proteomes" id="UP001157418"/>
    </source>
</evidence>
<dbReference type="GO" id="GO:0009535">
    <property type="term" value="C:chloroplast thylakoid membrane"/>
    <property type="evidence" value="ECO:0007669"/>
    <property type="project" value="TreeGrafter"/>
</dbReference>
<dbReference type="InterPro" id="IPR008434">
    <property type="entry name" value="AcsF"/>
</dbReference>
<dbReference type="EMBL" id="CAKMRJ010005112">
    <property type="protein sequence ID" value="CAH1439632.1"/>
    <property type="molecule type" value="Genomic_DNA"/>
</dbReference>
<dbReference type="PANTHER" id="PTHR31053">
    <property type="entry name" value="MAGNESIUM-PROTOPORPHYRIN IX MONOMETHYL ESTER [OXIDATIVE] CYCLASE, CHLOROPLASTIC"/>
    <property type="match status" value="1"/>
</dbReference>
<gene>
    <name evidence="1" type="ORF">LVIROSA_LOCUS25816</name>
</gene>
<protein>
    <submittedName>
        <fullName evidence="1">Uncharacterized protein</fullName>
    </submittedName>
</protein>
<dbReference type="GO" id="GO:0048529">
    <property type="term" value="F:magnesium-protoporphyrin IX monomethyl ester (oxidative) cyclase activity"/>
    <property type="evidence" value="ECO:0007669"/>
    <property type="project" value="InterPro"/>
</dbReference>
<dbReference type="PANTHER" id="PTHR31053:SF2">
    <property type="entry name" value="MAGNESIUM-PROTOPORPHYRIN IX MONOMETHYL ESTER [OXIDATIVE] CYCLASE, CHLOROPLASTIC"/>
    <property type="match status" value="1"/>
</dbReference>
<dbReference type="Proteomes" id="UP001157418">
    <property type="component" value="Unassembled WGS sequence"/>
</dbReference>
<dbReference type="GO" id="GO:0015979">
    <property type="term" value="P:photosynthesis"/>
    <property type="evidence" value="ECO:0007669"/>
    <property type="project" value="InterPro"/>
</dbReference>
<dbReference type="AlphaFoldDB" id="A0AAU9NP37"/>
<evidence type="ECO:0000313" key="1">
    <source>
        <dbReference type="EMBL" id="CAH1439632.1"/>
    </source>
</evidence>
<keyword evidence="2" id="KW-1185">Reference proteome</keyword>
<sequence>MNKGLSYFNFAWDLAFLTKARKYTFCKPKFIFYATYMSKKISVMEHEASVLEGYDGKCFRLFTGVFVKANDGIMEFLQKLSHMSHTGKTWDVPTGGKSHVLLLNIYPQFCEEESQAAQRSMMQGMTDIIYGHITSEKTHCGVKPVLTY</sequence>